<dbReference type="AlphaFoldDB" id="B4D7W8"/>
<dbReference type="Proteomes" id="UP000005824">
    <property type="component" value="Unassembled WGS sequence"/>
</dbReference>
<dbReference type="RefSeq" id="WP_006982329.1">
    <property type="nucleotide sequence ID" value="NZ_ABVL01000019.1"/>
</dbReference>
<reference evidence="1 2" key="1">
    <citation type="journal article" date="2011" name="J. Bacteriol.">
        <title>Genome sequence of Chthoniobacter flavus Ellin428, an aerobic heterotrophic soil bacterium.</title>
        <authorList>
            <person name="Kant R."/>
            <person name="van Passel M.W."/>
            <person name="Palva A."/>
            <person name="Lucas S."/>
            <person name="Lapidus A."/>
            <person name="Glavina Del Rio T."/>
            <person name="Dalin E."/>
            <person name="Tice H."/>
            <person name="Bruce D."/>
            <person name="Goodwin L."/>
            <person name="Pitluck S."/>
            <person name="Larimer F.W."/>
            <person name="Land M.L."/>
            <person name="Hauser L."/>
            <person name="Sangwan P."/>
            <person name="de Vos W.M."/>
            <person name="Janssen P.H."/>
            <person name="Smidt H."/>
        </authorList>
    </citation>
    <scope>NUCLEOTIDE SEQUENCE [LARGE SCALE GENOMIC DNA]</scope>
    <source>
        <strain evidence="1 2">Ellin428</strain>
    </source>
</reference>
<keyword evidence="2" id="KW-1185">Reference proteome</keyword>
<name>B4D7W8_9BACT</name>
<comment type="caution">
    <text evidence="1">The sequence shown here is derived from an EMBL/GenBank/DDBJ whole genome shotgun (WGS) entry which is preliminary data.</text>
</comment>
<gene>
    <name evidence="1" type="ORF">CfE428DRAFT_5008</name>
</gene>
<evidence type="ECO:0000313" key="2">
    <source>
        <dbReference type="Proteomes" id="UP000005824"/>
    </source>
</evidence>
<dbReference type="EMBL" id="ABVL01000019">
    <property type="protein sequence ID" value="EDY17491.1"/>
    <property type="molecule type" value="Genomic_DNA"/>
</dbReference>
<protein>
    <submittedName>
        <fullName evidence="1">Uncharacterized protein</fullName>
    </submittedName>
</protein>
<sequence length="108" mass="12247">MKHLVLVSVIFFLGLLNFAQPEESRGPTITDLLKRLVESDVHRIYGWERIQGRNAGLPRMADMASFSGEENHVALIQMVEEQTDYRCIVSRDYFLVLPKEEELPAGGG</sequence>
<organism evidence="1 2">
    <name type="scientific">Chthoniobacter flavus Ellin428</name>
    <dbReference type="NCBI Taxonomy" id="497964"/>
    <lineage>
        <taxon>Bacteria</taxon>
        <taxon>Pseudomonadati</taxon>
        <taxon>Verrucomicrobiota</taxon>
        <taxon>Spartobacteria</taxon>
        <taxon>Chthoniobacterales</taxon>
        <taxon>Chthoniobacteraceae</taxon>
        <taxon>Chthoniobacter</taxon>
    </lineage>
</organism>
<accession>B4D7W8</accession>
<dbReference type="InParanoid" id="B4D7W8"/>
<proteinExistence type="predicted"/>
<evidence type="ECO:0000313" key="1">
    <source>
        <dbReference type="EMBL" id="EDY17491.1"/>
    </source>
</evidence>